<dbReference type="EMBL" id="CP011801">
    <property type="protein sequence ID" value="ALA57663.1"/>
    <property type="molecule type" value="Genomic_DNA"/>
</dbReference>
<evidence type="ECO:0000256" key="4">
    <source>
        <dbReference type="ARBA" id="ARBA00022989"/>
    </source>
</evidence>
<evidence type="ECO:0000256" key="2">
    <source>
        <dbReference type="ARBA" id="ARBA00022519"/>
    </source>
</evidence>
<evidence type="ECO:0000256" key="1">
    <source>
        <dbReference type="ARBA" id="ARBA00022475"/>
    </source>
</evidence>
<dbReference type="Proteomes" id="UP000069205">
    <property type="component" value="Chromosome"/>
</dbReference>
<organism evidence="6 7">
    <name type="scientific">Nitrospira moscoviensis</name>
    <dbReference type="NCBI Taxonomy" id="42253"/>
    <lineage>
        <taxon>Bacteria</taxon>
        <taxon>Pseudomonadati</taxon>
        <taxon>Nitrospirota</taxon>
        <taxon>Nitrospiria</taxon>
        <taxon>Nitrospirales</taxon>
        <taxon>Nitrospiraceae</taxon>
        <taxon>Nitrospira</taxon>
    </lineage>
</organism>
<dbReference type="InterPro" id="IPR052363">
    <property type="entry name" value="LPS_export_LptC"/>
</dbReference>
<dbReference type="OrthoDB" id="9791393at2"/>
<reference evidence="6 7" key="1">
    <citation type="journal article" date="2015" name="Proc. Natl. Acad. Sci. U.S.A.">
        <title>Expanded metabolic versatility of ubiquitous nitrite-oxidizing bacteria from the genus Nitrospira.</title>
        <authorList>
            <person name="Koch H."/>
            <person name="Lucker S."/>
            <person name="Albertsen M."/>
            <person name="Kitzinger K."/>
            <person name="Herbold C."/>
            <person name="Spieck E."/>
            <person name="Nielsen P.H."/>
            <person name="Wagner M."/>
            <person name="Daims H."/>
        </authorList>
    </citation>
    <scope>NUCLEOTIDE SEQUENCE [LARGE SCALE GENOMIC DNA]</scope>
    <source>
        <strain evidence="6 7">NSP M-1</strain>
    </source>
</reference>
<name>A0A0K2G9N4_NITMO</name>
<evidence type="ECO:0008006" key="8">
    <source>
        <dbReference type="Google" id="ProtNLM"/>
    </source>
</evidence>
<dbReference type="RefSeq" id="WP_053378967.1">
    <property type="nucleotide sequence ID" value="NZ_CP011801.1"/>
</dbReference>
<evidence type="ECO:0000256" key="3">
    <source>
        <dbReference type="ARBA" id="ARBA00022692"/>
    </source>
</evidence>
<evidence type="ECO:0000313" key="7">
    <source>
        <dbReference type="Proteomes" id="UP000069205"/>
    </source>
</evidence>
<evidence type="ECO:0000256" key="5">
    <source>
        <dbReference type="ARBA" id="ARBA00023136"/>
    </source>
</evidence>
<dbReference type="Pfam" id="PF06835">
    <property type="entry name" value="LptC"/>
    <property type="match status" value="1"/>
</dbReference>
<keyword evidence="1" id="KW-1003">Cell membrane</keyword>
<keyword evidence="2" id="KW-0997">Cell inner membrane</keyword>
<keyword evidence="7" id="KW-1185">Reference proteome</keyword>
<proteinExistence type="predicted"/>
<keyword evidence="5" id="KW-0472">Membrane</keyword>
<dbReference type="PANTHER" id="PTHR37481:SF1">
    <property type="entry name" value="LIPOPOLYSACCHARIDE EXPORT SYSTEM PROTEIN LPTC"/>
    <property type="match status" value="1"/>
</dbReference>
<dbReference type="GO" id="GO:0017089">
    <property type="term" value="F:glycolipid transfer activity"/>
    <property type="evidence" value="ECO:0007669"/>
    <property type="project" value="TreeGrafter"/>
</dbReference>
<dbReference type="GO" id="GO:0030288">
    <property type="term" value="C:outer membrane-bounded periplasmic space"/>
    <property type="evidence" value="ECO:0007669"/>
    <property type="project" value="TreeGrafter"/>
</dbReference>
<accession>A0A0K2G9N4</accession>
<gene>
    <name evidence="6" type="ORF">NITMOv2_1235</name>
</gene>
<evidence type="ECO:0000313" key="6">
    <source>
        <dbReference type="EMBL" id="ALA57663.1"/>
    </source>
</evidence>
<keyword evidence="3" id="KW-0812">Transmembrane</keyword>
<dbReference type="PATRIC" id="fig|42253.5.peg.1216"/>
<dbReference type="InterPro" id="IPR026265">
    <property type="entry name" value="LptC"/>
</dbReference>
<dbReference type="STRING" id="42253.NITMOv2_1235"/>
<keyword evidence="4" id="KW-1133">Transmembrane helix</keyword>
<dbReference type="GO" id="GO:0005886">
    <property type="term" value="C:plasma membrane"/>
    <property type="evidence" value="ECO:0007669"/>
    <property type="project" value="InterPro"/>
</dbReference>
<dbReference type="InterPro" id="IPR010664">
    <property type="entry name" value="LipoPS_assembly_LptC-rel"/>
</dbReference>
<protein>
    <recommendedName>
        <fullName evidence="8">LPS export ABC transporter periplasmic protein LptC</fullName>
    </recommendedName>
</protein>
<dbReference type="AlphaFoldDB" id="A0A0K2G9N4"/>
<dbReference type="PANTHER" id="PTHR37481">
    <property type="entry name" value="LIPOPOLYSACCHARIDE EXPORT SYSTEM PROTEIN LPTC"/>
    <property type="match status" value="1"/>
</dbReference>
<dbReference type="KEGG" id="nmv:NITMOv2_1235"/>
<dbReference type="GO" id="GO:0015221">
    <property type="term" value="F:lipopolysaccharide transmembrane transporter activity"/>
    <property type="evidence" value="ECO:0007669"/>
    <property type="project" value="InterPro"/>
</dbReference>
<dbReference type="Gene3D" id="2.60.450.10">
    <property type="entry name" value="Lipopolysaccharide (LPS) transport protein A like domain"/>
    <property type="match status" value="1"/>
</dbReference>
<sequence length="191" mass="20741">MWELVARRILLALSVVLASFLGYLLFVNADSAPASRPAAPGSLERADAKISEFSFTQTKGDAIQWQVQAKSARLFEQEKKALLSTVDVTLYGVQGKELTVSGDEGTLDTATKNFTLVNRQDPLVVVTSSGYTIYTNHLAWTDATREIRTDDPVRIVGNGLAVTGRGLLGRLESEEFEVLEDVHVDVAPASS</sequence>
<dbReference type="NCBIfam" id="TIGR04409">
    <property type="entry name" value="LptC_YrbK"/>
    <property type="match status" value="1"/>
</dbReference>